<gene>
    <name evidence="1" type="ORF">NDU88_005230</name>
</gene>
<protein>
    <submittedName>
        <fullName evidence="1">Uncharacterized protein</fullName>
    </submittedName>
</protein>
<comment type="caution">
    <text evidence="1">The sequence shown here is derived from an EMBL/GenBank/DDBJ whole genome shotgun (WGS) entry which is preliminary data.</text>
</comment>
<evidence type="ECO:0000313" key="1">
    <source>
        <dbReference type="EMBL" id="KAJ1180002.1"/>
    </source>
</evidence>
<proteinExistence type="predicted"/>
<dbReference type="AlphaFoldDB" id="A0AAV7TWN2"/>
<reference evidence="1" key="1">
    <citation type="journal article" date="2022" name="bioRxiv">
        <title>Sequencing and chromosome-scale assembly of the giantPleurodeles waltlgenome.</title>
        <authorList>
            <person name="Brown T."/>
            <person name="Elewa A."/>
            <person name="Iarovenko S."/>
            <person name="Subramanian E."/>
            <person name="Araus A.J."/>
            <person name="Petzold A."/>
            <person name="Susuki M."/>
            <person name="Suzuki K.-i.T."/>
            <person name="Hayashi T."/>
            <person name="Toyoda A."/>
            <person name="Oliveira C."/>
            <person name="Osipova E."/>
            <person name="Leigh N.D."/>
            <person name="Simon A."/>
            <person name="Yun M.H."/>
        </authorList>
    </citation>
    <scope>NUCLEOTIDE SEQUENCE</scope>
    <source>
        <strain evidence="1">20211129_DDA</strain>
        <tissue evidence="1">Liver</tissue>
    </source>
</reference>
<keyword evidence="2" id="KW-1185">Reference proteome</keyword>
<dbReference type="EMBL" id="JANPWB010000006">
    <property type="protein sequence ID" value="KAJ1180002.1"/>
    <property type="molecule type" value="Genomic_DNA"/>
</dbReference>
<dbReference type="Proteomes" id="UP001066276">
    <property type="component" value="Chromosome 3_2"/>
</dbReference>
<evidence type="ECO:0000313" key="2">
    <source>
        <dbReference type="Proteomes" id="UP001066276"/>
    </source>
</evidence>
<accession>A0AAV7TWN2</accession>
<feature type="non-terminal residue" evidence="1">
    <location>
        <position position="121"/>
    </location>
</feature>
<name>A0AAV7TWN2_PLEWA</name>
<sequence>QPKLCVGQCIKIYEQTTIDLRTSSDTGLLISFRNMSLWLQYLCLLLLLKALPSQPGSSLQSSSTVDIPGDSATPTTPSVYLGPGFMNFGNNFFPDYGTCYCVFSSIFQYILTSCKRKEGCS</sequence>
<feature type="non-terminal residue" evidence="1">
    <location>
        <position position="1"/>
    </location>
</feature>
<organism evidence="1 2">
    <name type="scientific">Pleurodeles waltl</name>
    <name type="common">Iberian ribbed newt</name>
    <dbReference type="NCBI Taxonomy" id="8319"/>
    <lineage>
        <taxon>Eukaryota</taxon>
        <taxon>Metazoa</taxon>
        <taxon>Chordata</taxon>
        <taxon>Craniata</taxon>
        <taxon>Vertebrata</taxon>
        <taxon>Euteleostomi</taxon>
        <taxon>Amphibia</taxon>
        <taxon>Batrachia</taxon>
        <taxon>Caudata</taxon>
        <taxon>Salamandroidea</taxon>
        <taxon>Salamandridae</taxon>
        <taxon>Pleurodelinae</taxon>
        <taxon>Pleurodeles</taxon>
    </lineage>
</organism>